<accession>A0A3M3RQF6</accession>
<sequence length="1289" mass="144010">MEPCIVHPNLAVQFHPGQRFARNHNYNGCFKGLNMDTQDPEFGPYQVDYGSLLTEMAKGFCQQSLGSLMAACSPLPKKLDGFCPVKSAAAFGGLLLRADCQKHCLRIELLIHMAIAAGNGKRSLPPEMMVHGFHVAGSAVGVLEDPPEDVLVQNISSRRGNYRILSGIWEGAGFYLQRFVNLLDEMPVEGNFKVIADAGHALLKVSDLLCSRAGLSRNLRGAEMGLTSLPLRMASKAAELRNGVGLTAADLRAIDVDVEDLRPFMFTPQLRQGLSEQSFGNTDLERRPLAMVGDTLYLVLPTAVSLAIRWWCLRSFSVPYLRASLRYNLAIEYVQLLHDAVPLTSKQPLSFTNEQAAPLAHLTRMVDAGRWLNMVFVLDSLQNFADGGFAGVDKMTELVAPDVSRIVEQAQQRASESAGFESGITLLVCCGVGRGMGMSFVAPPRADWKIEAIAIHDLCTLSHINGFKTLDLWRLWESEMRLQGSNVWLQNANGLLNMYAWTDALNGHMIPHAEIPVEASVTSLVVSITQNGLLDLRHRALLATDEHAREYVDGSWFIIRKEESSYFDEDDLQPLYGSVNAPGRPKGAFLTTKRCWWSELASPIGGPDTESYDRWKMVATWLVRCAPVLERVLAQQLGHGPILWRCVFVYPPLAADLSEWGNEADAKEAITCRLDPQLRTVELLIDQGLDQAIYHPENIAERALVRAFVEGVVTLAGAASELVESLVAQIVPNTKARHAHVFPVRSYRDAITELASRSLITISRLDDAADCLGMGWAVRGRELGGRITGKAECLAYFGQLVGQLQRDLCEQLRRFDRESVVRAVLENHEVAGVSRDRWHRTAAAVLALRENQTGALSAMRDHEYTLNAVFQPSRNLLEMALCESPLGTCKPLGKLDLAKLLAKASRLYHIGGWSDLIRWDLMKPIVIIRPLGDVHVQQDFIDTVMEGYGSATSAYRYQASVRRYDKNLQQPKVAASVQQDIDTQFNQAWLEGFGVDLDAYRRFLDALEDYGIDQQQAVLAIRRSQVLTMADSIETGLTILEHFVLAPRRAWADVPHGYDQKDIDPWRFRRRLSSLRRPIFQLDLEDDPMLILAPGLVREGFAATVQSYYSGSYPDRHLGSAMRRYAGYARNRDGMAFNAKVLARLTELGWQTAAELKLTKILKQSLDRDYGDVDVLAWSPEQKRVLIIECKDLQFRKTYGEIAEQLSDFRNVEVNGKRDLLRKHLDRVRVLREYQGRVGAFVGIAGDFTVESVVVFSFPVPMQFASGAIRELAQLHTYSSLDDLTERLR</sequence>
<organism evidence="1 2">
    <name type="scientific">Pseudomonas syringae pv. apii</name>
    <dbReference type="NCBI Taxonomy" id="81036"/>
    <lineage>
        <taxon>Bacteria</taxon>
        <taxon>Pseudomonadati</taxon>
        <taxon>Pseudomonadota</taxon>
        <taxon>Gammaproteobacteria</taxon>
        <taxon>Pseudomonadales</taxon>
        <taxon>Pseudomonadaceae</taxon>
        <taxon>Pseudomonas</taxon>
    </lineage>
</organism>
<proteinExistence type="predicted"/>
<comment type="caution">
    <text evidence="1">The sequence shown here is derived from an EMBL/GenBank/DDBJ whole genome shotgun (WGS) entry which is preliminary data.</text>
</comment>
<evidence type="ECO:0000313" key="1">
    <source>
        <dbReference type="EMBL" id="RMN98605.1"/>
    </source>
</evidence>
<dbReference type="EMBL" id="RBPL01000053">
    <property type="protein sequence ID" value="RMN98605.1"/>
    <property type="molecule type" value="Genomic_DNA"/>
</dbReference>
<protein>
    <recommendedName>
        <fullName evidence="3">Zinc chelation protein SecC</fullName>
    </recommendedName>
</protein>
<evidence type="ECO:0008006" key="3">
    <source>
        <dbReference type="Google" id="ProtNLM"/>
    </source>
</evidence>
<dbReference type="Proteomes" id="UP000278062">
    <property type="component" value="Unassembled WGS sequence"/>
</dbReference>
<gene>
    <name evidence="1" type="ORF">ALQ49_05895</name>
</gene>
<evidence type="ECO:0000313" key="2">
    <source>
        <dbReference type="Proteomes" id="UP000278062"/>
    </source>
</evidence>
<reference evidence="1 2" key="1">
    <citation type="submission" date="2018-08" db="EMBL/GenBank/DDBJ databases">
        <title>Recombination of ecologically and evolutionarily significant loci maintains genetic cohesion in the Pseudomonas syringae species complex.</title>
        <authorList>
            <person name="Dillon M."/>
            <person name="Thakur S."/>
            <person name="Almeida R.N.D."/>
            <person name="Weir B.S."/>
            <person name="Guttman D.S."/>
        </authorList>
    </citation>
    <scope>NUCLEOTIDE SEQUENCE [LARGE SCALE GENOMIC DNA]</scope>
    <source>
        <strain evidence="1 2">1089_5</strain>
    </source>
</reference>
<name>A0A3M3RQF6_9PSED</name>